<dbReference type="InterPro" id="IPR004563">
    <property type="entry name" value="Apolipo_AcylTrfase"/>
</dbReference>
<keyword evidence="4 9" id="KW-0808">Transferase</keyword>
<sequence>MSSILHRGWLAALAALALGALTTLTFAPFELWWLGPLICAPLYGLLQGTRLRRGMLIGWSYGVGLFGAGASWVYVSIHDYGYTSMPLAAVLTLLFALGLALFYLISAAFYRLLSPRPSVIEPLIFAAAWTLGEVFRGWFLTGFPWLYLGSAHVESLLAGFAPIGGVYLISFLVALSGALLWHLAVRRRVFALVPLAAIWLAGSVLPTQWLSPDPRPIPVALVQGDLPQLTKWSPEGQRTAVNTYLRLTREQAGEAELVIWPETALPMFEEQAMPFYQLAQANMRPGSSLITGVLTRSNGLFHNSMIALDQHMEGGMTRSEYQKHRLVPFGEYVPLEGLLRGLLAFFDMPTSHMSPGPAGQQPLRADGLRLGAAICYEIVYPDLVRDQARHSNILVTISNDTWFGRSIGPLQHMQMAQMRALENNRYLLRATSNGLTAVVGPDGRILAQIARFEPGVLNFEAHAVEGLTPFTRTGSLPIVLVSIALVAVGALLSRRRGASR</sequence>
<protein>
    <recommendedName>
        <fullName evidence="9">Apolipoprotein N-acyltransferase</fullName>
        <shortName evidence="9">ALP N-acyltransferase</shortName>
        <ecNumber evidence="9">2.3.1.269</ecNumber>
    </recommendedName>
</protein>
<evidence type="ECO:0000256" key="5">
    <source>
        <dbReference type="ARBA" id="ARBA00022692"/>
    </source>
</evidence>
<dbReference type="GO" id="GO:0042158">
    <property type="term" value="P:lipoprotein biosynthetic process"/>
    <property type="evidence" value="ECO:0007669"/>
    <property type="project" value="UniProtKB-UniRule"/>
</dbReference>
<comment type="catalytic activity">
    <reaction evidence="9">
        <text>N-terminal S-1,2-diacyl-sn-glyceryl-L-cysteinyl-[lipoprotein] + a glycerophospholipid = N-acyl-S-1,2-diacyl-sn-glyceryl-L-cysteinyl-[lipoprotein] + a 2-acyl-sn-glycero-3-phospholipid + H(+)</text>
        <dbReference type="Rhea" id="RHEA:48228"/>
        <dbReference type="Rhea" id="RHEA-COMP:14681"/>
        <dbReference type="Rhea" id="RHEA-COMP:14684"/>
        <dbReference type="ChEBI" id="CHEBI:15378"/>
        <dbReference type="ChEBI" id="CHEBI:136912"/>
        <dbReference type="ChEBI" id="CHEBI:140656"/>
        <dbReference type="ChEBI" id="CHEBI:140657"/>
        <dbReference type="ChEBI" id="CHEBI:140660"/>
        <dbReference type="EC" id="2.3.1.269"/>
    </reaction>
</comment>
<evidence type="ECO:0000256" key="9">
    <source>
        <dbReference type="HAMAP-Rule" id="MF_01148"/>
    </source>
</evidence>
<dbReference type="SUPFAM" id="SSF56317">
    <property type="entry name" value="Carbon-nitrogen hydrolase"/>
    <property type="match status" value="1"/>
</dbReference>
<keyword evidence="6 9" id="KW-1133">Transmembrane helix</keyword>
<dbReference type="InterPro" id="IPR036526">
    <property type="entry name" value="C-N_Hydrolase_sf"/>
</dbReference>
<feature type="transmembrane region" description="Helical" evidence="9">
    <location>
        <begin position="122"/>
        <end position="147"/>
    </location>
</feature>
<feature type="transmembrane region" description="Helical" evidence="9">
    <location>
        <begin position="189"/>
        <end position="210"/>
    </location>
</feature>
<dbReference type="STRING" id="376489.A5892_14110"/>
<dbReference type="AlphaFoldDB" id="A0A172YH74"/>
<dbReference type="UniPathway" id="UPA00666"/>
<dbReference type="InterPro" id="IPR003010">
    <property type="entry name" value="C-N_Hydrolase"/>
</dbReference>
<evidence type="ECO:0000256" key="1">
    <source>
        <dbReference type="ARBA" id="ARBA00004651"/>
    </source>
</evidence>
<keyword evidence="3 9" id="KW-1003">Cell membrane</keyword>
<keyword evidence="7 9" id="KW-0472">Membrane</keyword>
<organism evidence="11 12">
    <name type="scientific">Halotalea alkalilenta</name>
    <dbReference type="NCBI Taxonomy" id="376489"/>
    <lineage>
        <taxon>Bacteria</taxon>
        <taxon>Pseudomonadati</taxon>
        <taxon>Pseudomonadota</taxon>
        <taxon>Gammaproteobacteria</taxon>
        <taxon>Oceanospirillales</taxon>
        <taxon>Halomonadaceae</taxon>
        <taxon>Halotalea</taxon>
    </lineage>
</organism>
<dbReference type="HAMAP" id="MF_01148">
    <property type="entry name" value="Lnt"/>
    <property type="match status" value="1"/>
</dbReference>
<evidence type="ECO:0000256" key="6">
    <source>
        <dbReference type="ARBA" id="ARBA00022989"/>
    </source>
</evidence>
<evidence type="ECO:0000313" key="12">
    <source>
        <dbReference type="Proteomes" id="UP000077875"/>
    </source>
</evidence>
<dbReference type="Pfam" id="PF00795">
    <property type="entry name" value="CN_hydrolase"/>
    <property type="match status" value="1"/>
</dbReference>
<feature type="transmembrane region" description="Helical" evidence="9">
    <location>
        <begin position="474"/>
        <end position="492"/>
    </location>
</feature>
<feature type="transmembrane region" description="Helical" evidence="9">
    <location>
        <begin position="32"/>
        <end position="49"/>
    </location>
</feature>
<evidence type="ECO:0000259" key="10">
    <source>
        <dbReference type="PROSITE" id="PS50263"/>
    </source>
</evidence>
<proteinExistence type="inferred from homology"/>
<dbReference type="Proteomes" id="UP000077875">
    <property type="component" value="Chromosome"/>
</dbReference>
<evidence type="ECO:0000256" key="3">
    <source>
        <dbReference type="ARBA" id="ARBA00022475"/>
    </source>
</evidence>
<keyword evidence="11" id="KW-0449">Lipoprotein</keyword>
<dbReference type="Gene3D" id="3.60.110.10">
    <property type="entry name" value="Carbon-nitrogen hydrolase"/>
    <property type="match status" value="1"/>
</dbReference>
<evidence type="ECO:0000256" key="7">
    <source>
        <dbReference type="ARBA" id="ARBA00023136"/>
    </source>
</evidence>
<keyword evidence="8 9" id="KW-0012">Acyltransferase</keyword>
<keyword evidence="12" id="KW-1185">Reference proteome</keyword>
<dbReference type="KEGG" id="haa:A5892_14110"/>
<keyword evidence="5 9" id="KW-0812">Transmembrane</keyword>
<dbReference type="EC" id="2.3.1.269" evidence="9"/>
<accession>A0A172YH74</accession>
<evidence type="ECO:0000256" key="8">
    <source>
        <dbReference type="ARBA" id="ARBA00023315"/>
    </source>
</evidence>
<dbReference type="GO" id="GO:0016410">
    <property type="term" value="F:N-acyltransferase activity"/>
    <property type="evidence" value="ECO:0007669"/>
    <property type="project" value="UniProtKB-UniRule"/>
</dbReference>
<evidence type="ECO:0000256" key="2">
    <source>
        <dbReference type="ARBA" id="ARBA00010065"/>
    </source>
</evidence>
<comment type="pathway">
    <text evidence="9">Protein modification; lipoprotein biosynthesis (N-acyl transfer).</text>
</comment>
<comment type="similarity">
    <text evidence="2 9">Belongs to the CN hydrolase family. Apolipoprotein N-acyltransferase subfamily.</text>
</comment>
<dbReference type="EMBL" id="CP015243">
    <property type="protein sequence ID" value="ANF58466.1"/>
    <property type="molecule type" value="Genomic_DNA"/>
</dbReference>
<evidence type="ECO:0000313" key="11">
    <source>
        <dbReference type="EMBL" id="ANF58466.1"/>
    </source>
</evidence>
<name>A0A172YH74_9GAMM</name>
<dbReference type="NCBIfam" id="TIGR00546">
    <property type="entry name" value="lnt"/>
    <property type="match status" value="1"/>
</dbReference>
<comment type="subcellular location">
    <subcellularLocation>
        <location evidence="1 9">Cell membrane</location>
        <topology evidence="1 9">Multi-pass membrane protein</topology>
    </subcellularLocation>
</comment>
<feature type="transmembrane region" description="Helical" evidence="9">
    <location>
        <begin position="56"/>
        <end position="75"/>
    </location>
</feature>
<dbReference type="GO" id="GO:0005886">
    <property type="term" value="C:plasma membrane"/>
    <property type="evidence" value="ECO:0007669"/>
    <property type="project" value="UniProtKB-SubCell"/>
</dbReference>
<feature type="transmembrane region" description="Helical" evidence="9">
    <location>
        <begin position="159"/>
        <end position="182"/>
    </location>
</feature>
<dbReference type="PANTHER" id="PTHR38686">
    <property type="entry name" value="APOLIPOPROTEIN N-ACYLTRANSFERASE"/>
    <property type="match status" value="1"/>
</dbReference>
<dbReference type="RefSeq" id="WP_064123339.1">
    <property type="nucleotide sequence ID" value="NZ_CP015243.1"/>
</dbReference>
<feature type="domain" description="CN hydrolase" evidence="10">
    <location>
        <begin position="222"/>
        <end position="463"/>
    </location>
</feature>
<reference evidence="11 12" key="1">
    <citation type="submission" date="2016-04" db="EMBL/GenBank/DDBJ databases">
        <title>Complete Genome Sequence of Halotalea alkalilenta IHB B 13600.</title>
        <authorList>
            <person name="Swarnkar M.K."/>
            <person name="Sharma A."/>
            <person name="Kaushal K."/>
            <person name="Soni R."/>
            <person name="Rana S."/>
            <person name="Singh A.K."/>
            <person name="Gulati A."/>
        </authorList>
    </citation>
    <scope>NUCLEOTIDE SEQUENCE [LARGE SCALE GENOMIC DNA]</scope>
    <source>
        <strain evidence="11 12">IHB B 13600</strain>
    </source>
</reference>
<dbReference type="CDD" id="cd07571">
    <property type="entry name" value="ALP_N-acyl_transferase"/>
    <property type="match status" value="1"/>
</dbReference>
<evidence type="ECO:0000256" key="4">
    <source>
        <dbReference type="ARBA" id="ARBA00022679"/>
    </source>
</evidence>
<dbReference type="PROSITE" id="PS50263">
    <property type="entry name" value="CN_HYDROLASE"/>
    <property type="match status" value="1"/>
</dbReference>
<comment type="function">
    <text evidence="9">Catalyzes the phospholipid dependent N-acylation of the N-terminal cysteine of apolipoprotein, the last step in lipoprotein maturation.</text>
</comment>
<dbReference type="PANTHER" id="PTHR38686:SF1">
    <property type="entry name" value="APOLIPOPROTEIN N-ACYLTRANSFERASE"/>
    <property type="match status" value="1"/>
</dbReference>
<feature type="transmembrane region" description="Helical" evidence="9">
    <location>
        <begin position="87"/>
        <end position="110"/>
    </location>
</feature>
<dbReference type="Pfam" id="PF20154">
    <property type="entry name" value="LNT_N"/>
    <property type="match status" value="1"/>
</dbReference>
<dbReference type="InterPro" id="IPR045378">
    <property type="entry name" value="LNT_N"/>
</dbReference>
<gene>
    <name evidence="9" type="primary">lnt</name>
    <name evidence="11" type="ORF">A5892_14110</name>
</gene>